<dbReference type="CDD" id="cd01435">
    <property type="entry name" value="RNAP_I_RPA1_N"/>
    <property type="match status" value="1"/>
</dbReference>
<keyword evidence="19" id="KW-1185">Reference proteome</keyword>
<dbReference type="Gene3D" id="3.30.1490.180">
    <property type="entry name" value="RNA polymerase ii"/>
    <property type="match status" value="1"/>
</dbReference>
<dbReference type="Gene3D" id="3.30.70.2850">
    <property type="match status" value="1"/>
</dbReference>
<dbReference type="GO" id="GO:0003677">
    <property type="term" value="F:DNA binding"/>
    <property type="evidence" value="ECO:0007669"/>
    <property type="project" value="InterPro"/>
</dbReference>
<dbReference type="InterPro" id="IPR007083">
    <property type="entry name" value="RNA_pol_Rpb1_4"/>
</dbReference>
<organism evidence="18 19">
    <name type="scientific">Caerostris darwini</name>
    <dbReference type="NCBI Taxonomy" id="1538125"/>
    <lineage>
        <taxon>Eukaryota</taxon>
        <taxon>Metazoa</taxon>
        <taxon>Ecdysozoa</taxon>
        <taxon>Arthropoda</taxon>
        <taxon>Chelicerata</taxon>
        <taxon>Arachnida</taxon>
        <taxon>Araneae</taxon>
        <taxon>Araneomorphae</taxon>
        <taxon>Entelegynae</taxon>
        <taxon>Araneoidea</taxon>
        <taxon>Araneidae</taxon>
        <taxon>Caerostris</taxon>
    </lineage>
</organism>
<dbReference type="Gene3D" id="1.10.132.30">
    <property type="match status" value="1"/>
</dbReference>
<evidence type="ECO:0000256" key="14">
    <source>
        <dbReference type="ARBA" id="ARBA00053996"/>
    </source>
</evidence>
<keyword evidence="6 15" id="KW-0808">Transferase</keyword>
<dbReference type="SMART" id="SM00663">
    <property type="entry name" value="RPOLA_N"/>
    <property type="match status" value="1"/>
</dbReference>
<keyword evidence="4 15" id="KW-0240">DNA-directed RNA polymerase</keyword>
<dbReference type="GO" id="GO:0006351">
    <property type="term" value="P:DNA-templated transcription"/>
    <property type="evidence" value="ECO:0007669"/>
    <property type="project" value="InterPro"/>
</dbReference>
<dbReference type="EMBL" id="BPLQ01002108">
    <property type="protein sequence ID" value="GIX88727.1"/>
    <property type="molecule type" value="Genomic_DNA"/>
</dbReference>
<proteinExistence type="inferred from homology"/>
<evidence type="ECO:0000256" key="2">
    <source>
        <dbReference type="ARBA" id="ARBA00006460"/>
    </source>
</evidence>
<dbReference type="InterPro" id="IPR007080">
    <property type="entry name" value="RNA_pol_Rpb1_1"/>
</dbReference>
<evidence type="ECO:0000256" key="9">
    <source>
        <dbReference type="ARBA" id="ARBA00022833"/>
    </source>
</evidence>
<keyword evidence="10" id="KW-0460">Magnesium</keyword>
<evidence type="ECO:0000259" key="17">
    <source>
        <dbReference type="SMART" id="SM00663"/>
    </source>
</evidence>
<evidence type="ECO:0000256" key="1">
    <source>
        <dbReference type="ARBA" id="ARBA00004604"/>
    </source>
</evidence>
<evidence type="ECO:0000256" key="4">
    <source>
        <dbReference type="ARBA" id="ARBA00022478"/>
    </source>
</evidence>
<comment type="similarity">
    <text evidence="2 15">Belongs to the RNA polymerase beta' chain family.</text>
</comment>
<comment type="function">
    <text evidence="14">DNA-dependent RNA polymerase catalyzes the transcription of DNA into RNA using the four ribonucleoside triphosphates as substrates. Largest and catalytic core component of RNA polymerase I which synthesizes ribosomal RNA precursors. Forms the polymerase active center together with the second largest subunit. A single stranded DNA template strand of the promoter is positioned within the central active site cleft of Pol I. A bridging helix emanates from RPA1 and crosses the cleft near the catalytic site and is thought to promote translocation of Pol I by acting as a ratchet that moves the RNA-DNA hybrid through the active site by switching from straight to bent conformations at each step of nucleotide addition.</text>
</comment>
<dbReference type="Pfam" id="PF04998">
    <property type="entry name" value="RNA_pol_Rpb1_5"/>
    <property type="match status" value="1"/>
</dbReference>
<dbReference type="CDD" id="cd02735">
    <property type="entry name" value="RNAP_I_Rpa1_C"/>
    <property type="match status" value="1"/>
</dbReference>
<evidence type="ECO:0000256" key="12">
    <source>
        <dbReference type="ARBA" id="ARBA00023242"/>
    </source>
</evidence>
<dbReference type="Pfam" id="PF00623">
    <property type="entry name" value="RNA_pol_Rpb1_2"/>
    <property type="match status" value="1"/>
</dbReference>
<dbReference type="InterPro" id="IPR000722">
    <property type="entry name" value="RNA_pol_asu"/>
</dbReference>
<gene>
    <name evidence="18" type="primary">Polr1a</name>
    <name evidence="18" type="ORF">CDAR_165021</name>
</gene>
<evidence type="ECO:0000256" key="16">
    <source>
        <dbReference type="SAM" id="MobiDB-lite"/>
    </source>
</evidence>
<feature type="domain" description="RNA polymerase N-terminal" evidence="17">
    <location>
        <begin position="282"/>
        <end position="612"/>
    </location>
</feature>
<dbReference type="InterPro" id="IPR038120">
    <property type="entry name" value="Rpb1_funnel_sf"/>
</dbReference>
<dbReference type="GO" id="GO:0003899">
    <property type="term" value="F:DNA-directed RNA polymerase activity"/>
    <property type="evidence" value="ECO:0007669"/>
    <property type="project" value="UniProtKB-EC"/>
</dbReference>
<dbReference type="GO" id="GO:0005736">
    <property type="term" value="C:RNA polymerase I complex"/>
    <property type="evidence" value="ECO:0007669"/>
    <property type="project" value="UniProtKB-ARBA"/>
</dbReference>
<comment type="caution">
    <text evidence="18">The sequence shown here is derived from an EMBL/GenBank/DDBJ whole genome shotgun (WGS) entry which is preliminary data.</text>
</comment>
<keyword evidence="8" id="KW-0479">Metal-binding</keyword>
<evidence type="ECO:0000256" key="10">
    <source>
        <dbReference type="ARBA" id="ARBA00022842"/>
    </source>
</evidence>
<dbReference type="Proteomes" id="UP001054837">
    <property type="component" value="Unassembled WGS sequence"/>
</dbReference>
<dbReference type="PANTHER" id="PTHR19376:SF11">
    <property type="entry name" value="DNA-DIRECTED RNA POLYMERASE I SUBUNIT RPA1"/>
    <property type="match status" value="1"/>
</dbReference>
<dbReference type="Pfam" id="PF05000">
    <property type="entry name" value="RNA_pol_Rpb1_4"/>
    <property type="match status" value="1"/>
</dbReference>
<reference evidence="18 19" key="1">
    <citation type="submission" date="2021-06" db="EMBL/GenBank/DDBJ databases">
        <title>Caerostris darwini draft genome.</title>
        <authorList>
            <person name="Kono N."/>
            <person name="Arakawa K."/>
        </authorList>
    </citation>
    <scope>NUCLEOTIDE SEQUENCE [LARGE SCALE GENOMIC DNA]</scope>
</reference>
<protein>
    <recommendedName>
        <fullName evidence="15">DNA-directed RNA polymerase subunit</fullName>
        <ecNumber evidence="15">2.7.7.6</ecNumber>
    </recommendedName>
</protein>
<comment type="subunit">
    <text evidence="3">Component of the RNA polymerase I (Pol I) complex consisting of at least 13 subunits.</text>
</comment>
<dbReference type="Gene3D" id="1.10.274.100">
    <property type="entry name" value="RNA polymerase Rpb1, domain 3"/>
    <property type="match status" value="1"/>
</dbReference>
<dbReference type="Gene3D" id="2.40.40.20">
    <property type="match status" value="1"/>
</dbReference>
<keyword evidence="12" id="KW-0539">Nucleus</keyword>
<dbReference type="PANTHER" id="PTHR19376">
    <property type="entry name" value="DNA-DIRECTED RNA POLYMERASE"/>
    <property type="match status" value="1"/>
</dbReference>
<keyword evidence="5" id="KW-0597">Phosphoprotein</keyword>
<evidence type="ECO:0000256" key="8">
    <source>
        <dbReference type="ARBA" id="ARBA00022723"/>
    </source>
</evidence>
<dbReference type="SUPFAM" id="SSF64484">
    <property type="entry name" value="beta and beta-prime subunits of DNA dependent RNA-polymerase"/>
    <property type="match status" value="1"/>
</dbReference>
<dbReference type="Pfam" id="PF04997">
    <property type="entry name" value="RNA_pol_Rpb1_1"/>
    <property type="match status" value="1"/>
</dbReference>
<feature type="region of interest" description="Disordered" evidence="16">
    <location>
        <begin position="1344"/>
        <end position="1438"/>
    </location>
</feature>
<accession>A0AAV4NV21</accession>
<dbReference type="InterPro" id="IPR047107">
    <property type="entry name" value="DNA-dir_RNA_pol1_lsu_C"/>
</dbReference>
<dbReference type="EC" id="2.7.7.6" evidence="15"/>
<feature type="compositionally biased region" description="Acidic residues" evidence="16">
    <location>
        <begin position="1370"/>
        <end position="1380"/>
    </location>
</feature>
<keyword evidence="11 15" id="KW-0804">Transcription</keyword>
<name>A0AAV4NV21_9ARAC</name>
<dbReference type="InterPro" id="IPR015699">
    <property type="entry name" value="DNA-dir_RNA_pol1_lsu_N"/>
</dbReference>
<dbReference type="Gene3D" id="1.10.357.120">
    <property type="match status" value="1"/>
</dbReference>
<evidence type="ECO:0000256" key="7">
    <source>
        <dbReference type="ARBA" id="ARBA00022695"/>
    </source>
</evidence>
<keyword evidence="9" id="KW-0862">Zinc</keyword>
<evidence type="ECO:0000256" key="11">
    <source>
        <dbReference type="ARBA" id="ARBA00023163"/>
    </source>
</evidence>
<evidence type="ECO:0000256" key="13">
    <source>
        <dbReference type="ARBA" id="ARBA00048552"/>
    </source>
</evidence>
<feature type="compositionally biased region" description="Acidic residues" evidence="16">
    <location>
        <begin position="1395"/>
        <end position="1420"/>
    </location>
</feature>
<dbReference type="Gene3D" id="4.10.860.120">
    <property type="entry name" value="RNA polymerase II, clamp domain"/>
    <property type="match status" value="1"/>
</dbReference>
<comment type="catalytic activity">
    <reaction evidence="13 15">
        <text>RNA(n) + a ribonucleoside 5'-triphosphate = RNA(n+1) + diphosphate</text>
        <dbReference type="Rhea" id="RHEA:21248"/>
        <dbReference type="Rhea" id="RHEA-COMP:14527"/>
        <dbReference type="Rhea" id="RHEA-COMP:17342"/>
        <dbReference type="ChEBI" id="CHEBI:33019"/>
        <dbReference type="ChEBI" id="CHEBI:61557"/>
        <dbReference type="ChEBI" id="CHEBI:140395"/>
        <dbReference type="EC" id="2.7.7.6"/>
    </reaction>
</comment>
<dbReference type="InterPro" id="IPR006592">
    <property type="entry name" value="RNA_pol_N"/>
</dbReference>
<dbReference type="GO" id="GO:0046872">
    <property type="term" value="F:metal ion binding"/>
    <property type="evidence" value="ECO:0007669"/>
    <property type="project" value="UniProtKB-KW"/>
</dbReference>
<sequence length="1677" mass="189876">MEDIVSKNIKELSFGVLSTEDIKNISVLEITNVEILDHLDNAASGGLHDLRLGPNDHNDVCETCGREDFFCSGHSGHITLPVPVYNPFIFQELYKLLRGTCFKCHRLLAPTIALRLAYFQLQALDYGLVSTVQDLQEVITEEVTDASKEEATHEILIKLEEKFKEAVKESQSCNQIQWPVKSVVELRKKIVHEFSKAYLMKASGKCNHCGSPKKKLMRYNTRLVYRDDVNTVGRASSSSDFANKDLMPEDARKHLQLLWENDKDFLSHFYKFLQFNDSNPIDVFFMNAILVPPSRFRRLNVMKNKKYPDQQTALLNEILKSGILIKKIMRKIAKMELTVADEEIISKSTGKNLNEKFNNAYHQLQRNVNALFDSESIKSKNKTTQGIKQILEKKEGLFRMNMMGKRVNYAARSVISPDPYIMVEEIGIPLVFAKKLTFPEPVTFHNVENLRRAVMNGPDVHPGALIVEMEDGRAYRLTSDAVKRQAIANTLLTPLNSAIKHIGKGKIVHRHIKNGDMVILNRQPTLHRPSMMAHKARILPGEKTLRLHYSNCKSYNADFDGDEMNCHLPQSYLAQGECSKIASVNHQYLVPKDGTPLGGLIQDHIIAGVLLTMRGRFFQKHQYQQLVWSAMSFYRKRLKILPPAILKPQILWSGKQIVSTIILNLIPEGKIPLNLQGKTKVSQKNWKTHPAREWLAGGSPLKGESMSESEVVVREGELLCGVIDKAQVGPTPYSLIHMCYELYGGEVSNTILTALARLFTHYLQYESGFSLGTEDIVVTKKADKKRRRILRKAKEEGLIATAHALDVDNPDNPEMGELLHKYNEAHFSRDDFILKVLDMEMKKVTHSLNNKINEVCTSNGLMKKFPYNSLQLMVESGAKGSSVNAMQISCLLGQIELEGRRMPLMVNGSTLPSFEPYDTSPQAGGFVAGRFLTGINPKEYFFHCMAGREGLIDTAVKTSRSGYLQRCLIKHLEGLTVVADQTVRDSDGTVIQFQYGEDGMDPLKNQLLKPNSIHLLAMNYKTAMSEKHVKVLKNMVDVDLNKEKKKIKKWQKKHWDPTIHRSSLVSSVDFKADDLGDRNQKIFSMLNELDEMEKKVFNKTKEKCPDPVNSKYRPDVTFGSVTEKLDRLISDYVSKNPHNLLWNENLSRKKNANLSVENFKDLCYFHSMKSLAEPGDSVGLLAAQSIGEPSTQMTLNTFHFAGKGEMNVTLGIPRIREILMTASKSIATPTMDLPFLDQPEIKQKAEKLKLILSPVFLKDVIHVIKIKEYLSVVVNQLPTRNYVIRMQFLKHSEYKEHINTSPSKILYYIEKIFIKKLIDALKKKIRKSSSSKLSISVTKDEESDSFKYEPVEVDEDAPPTVSEVKKVDDADSTDESENEGDTTSAESKKRHNQEQEYEDPEEEDLVAESDNESDNDNDEEITVKQEVMSEDEKEPSDFIIPKEIKKSKVTVEARAMRINYVASSHTHWVTGYDFDIAHERWCKICLQLPLNENTIDMKSFVEEELNKAKIHSVQHINEAIIVKNPDAKEGCDLMLKTNGVNFLEIFKYGDLLDINKVYSNDIHTIANIYGVEAAVQAIKRETVKVFAAYGIQVDPRHLSLVADYMTCSGYYRPCNRTGMNGNASPLQQMTFETSKNFMTDSMVMGVKDNLASPSANIVVGQIPKTGTGIFDLLSVST</sequence>
<evidence type="ECO:0000313" key="19">
    <source>
        <dbReference type="Proteomes" id="UP001054837"/>
    </source>
</evidence>
<dbReference type="InterPro" id="IPR044893">
    <property type="entry name" value="RNA_pol_Rpb1_clamp_domain"/>
</dbReference>
<dbReference type="FunFam" id="2.40.40.20:FF:000019">
    <property type="entry name" value="DNA-directed RNA polymerase II subunit RPB1"/>
    <property type="match status" value="1"/>
</dbReference>
<dbReference type="FunFam" id="1.10.274.100:FF:000012">
    <property type="entry name" value="DNA-directed RNA polymerase subunit"/>
    <property type="match status" value="1"/>
</dbReference>
<dbReference type="InterPro" id="IPR007066">
    <property type="entry name" value="RNA_pol_Rpb1_3"/>
</dbReference>
<comment type="subcellular location">
    <subcellularLocation>
        <location evidence="1">Nucleus</location>
        <location evidence="1">Nucleolus</location>
    </subcellularLocation>
</comment>
<evidence type="ECO:0000256" key="15">
    <source>
        <dbReference type="RuleBase" id="RU004279"/>
    </source>
</evidence>
<dbReference type="Gene3D" id="6.10.250.2940">
    <property type="match status" value="1"/>
</dbReference>
<evidence type="ECO:0000313" key="18">
    <source>
        <dbReference type="EMBL" id="GIX88727.1"/>
    </source>
</evidence>
<evidence type="ECO:0000256" key="5">
    <source>
        <dbReference type="ARBA" id="ARBA00022553"/>
    </source>
</evidence>
<evidence type="ECO:0000256" key="6">
    <source>
        <dbReference type="ARBA" id="ARBA00022679"/>
    </source>
</evidence>
<dbReference type="InterPro" id="IPR045867">
    <property type="entry name" value="DNA-dir_RpoC_beta_prime"/>
</dbReference>
<keyword evidence="7 15" id="KW-0548">Nucleotidyltransferase</keyword>
<dbReference type="Pfam" id="PF04983">
    <property type="entry name" value="RNA_pol_Rpb1_3"/>
    <property type="match status" value="1"/>
</dbReference>
<dbReference type="InterPro" id="IPR042102">
    <property type="entry name" value="RNA_pol_Rpb1_3_sf"/>
</dbReference>
<dbReference type="InterPro" id="IPR007081">
    <property type="entry name" value="RNA_pol_Rpb1_5"/>
</dbReference>
<evidence type="ECO:0000256" key="3">
    <source>
        <dbReference type="ARBA" id="ARBA00011251"/>
    </source>
</evidence>